<dbReference type="Proteomes" id="UP000321172">
    <property type="component" value="Chromosome"/>
</dbReference>
<dbReference type="RefSeq" id="WP_147088949.1">
    <property type="nucleotide sequence ID" value="NZ_BAABJD010000002.1"/>
</dbReference>
<organism evidence="2 3">
    <name type="scientific">Novosphingobium ginsenosidimutans</name>
    <dbReference type="NCBI Taxonomy" id="1176536"/>
    <lineage>
        <taxon>Bacteria</taxon>
        <taxon>Pseudomonadati</taxon>
        <taxon>Pseudomonadota</taxon>
        <taxon>Alphaproteobacteria</taxon>
        <taxon>Sphingomonadales</taxon>
        <taxon>Sphingomonadaceae</taxon>
        <taxon>Novosphingobium</taxon>
    </lineage>
</organism>
<feature type="transmembrane region" description="Helical" evidence="1">
    <location>
        <begin position="21"/>
        <end position="38"/>
    </location>
</feature>
<feature type="transmembrane region" description="Helical" evidence="1">
    <location>
        <begin position="92"/>
        <end position="110"/>
    </location>
</feature>
<dbReference type="KEGG" id="ngf:FRF71_01795"/>
<evidence type="ECO:0000256" key="1">
    <source>
        <dbReference type="SAM" id="Phobius"/>
    </source>
</evidence>
<keyword evidence="1" id="KW-1133">Transmembrane helix</keyword>
<evidence type="ECO:0000313" key="2">
    <source>
        <dbReference type="EMBL" id="QEA14968.1"/>
    </source>
</evidence>
<accession>A0A5B8S1F9</accession>
<keyword evidence="3" id="KW-1185">Reference proteome</keyword>
<dbReference type="AlphaFoldDB" id="A0A5B8S1F9"/>
<keyword evidence="1" id="KW-0472">Membrane</keyword>
<sequence length="154" mass="16858">MVQTEAPRITRINQSPRTARILGSYSLIAMHSWFLAKLGLPSADGSVEAIVGFAALTGMIASIVFFIGTYGVMANAPDAMLDERELADRNRAYFSAFKYIVAMTVLGGMVPEFLAKVIGFELSVGVMKNFMLLMFTTALVLPGFFLAWSAREEM</sequence>
<feature type="transmembrane region" description="Helical" evidence="1">
    <location>
        <begin position="50"/>
        <end position="72"/>
    </location>
</feature>
<dbReference type="OrthoDB" id="5190411at2"/>
<evidence type="ECO:0000313" key="3">
    <source>
        <dbReference type="Proteomes" id="UP000321172"/>
    </source>
</evidence>
<keyword evidence="1" id="KW-0812">Transmembrane</keyword>
<dbReference type="EMBL" id="CP042345">
    <property type="protein sequence ID" value="QEA14968.1"/>
    <property type="molecule type" value="Genomic_DNA"/>
</dbReference>
<feature type="transmembrane region" description="Helical" evidence="1">
    <location>
        <begin position="130"/>
        <end position="150"/>
    </location>
</feature>
<reference evidence="2 3" key="1">
    <citation type="journal article" date="2013" name="J. Microbiol. Biotechnol.">
        <title>Novosphingobium ginsenosidimutans sp. nov., with the ability to convert ginsenoside.</title>
        <authorList>
            <person name="Kim J.K."/>
            <person name="He D."/>
            <person name="Liu Q.M."/>
            <person name="Park H.Y."/>
            <person name="Jung M.S."/>
            <person name="Yoon M.H."/>
            <person name="Kim S.C."/>
            <person name="Im W.T."/>
        </authorList>
    </citation>
    <scope>NUCLEOTIDE SEQUENCE [LARGE SCALE GENOMIC DNA]</scope>
    <source>
        <strain evidence="2 3">FW-6</strain>
    </source>
</reference>
<protein>
    <submittedName>
        <fullName evidence="2">Uncharacterized protein</fullName>
    </submittedName>
</protein>
<name>A0A5B8S1F9_9SPHN</name>
<gene>
    <name evidence="2" type="ORF">FRF71_01795</name>
</gene>
<proteinExistence type="predicted"/>